<dbReference type="NCBIfam" id="NF003436">
    <property type="entry name" value="PRK04964.1"/>
    <property type="match status" value="1"/>
</dbReference>
<dbReference type="Proteomes" id="UP000031670">
    <property type="component" value="Unassembled WGS sequence"/>
</dbReference>
<dbReference type="EMBL" id="BBRZ01000005">
    <property type="protein sequence ID" value="GAM54579.1"/>
    <property type="molecule type" value="Genomic_DNA"/>
</dbReference>
<protein>
    <recommendedName>
        <fullName evidence="1">UPF0253 protein JCM19231_5543</fullName>
    </recommendedName>
</protein>
<dbReference type="RefSeq" id="WP_261834940.1">
    <property type="nucleotide sequence ID" value="NZ_AP024881.1"/>
</dbReference>
<evidence type="ECO:0000313" key="4">
    <source>
        <dbReference type="Proteomes" id="UP000031670"/>
    </source>
</evidence>
<dbReference type="Proteomes" id="UP000031671">
    <property type="component" value="Unassembled WGS sequence"/>
</dbReference>
<dbReference type="EMBL" id="BBSA01000016">
    <property type="protein sequence ID" value="GAM65068.1"/>
    <property type="molecule type" value="Genomic_DNA"/>
</dbReference>
<evidence type="ECO:0000313" key="5">
    <source>
        <dbReference type="Proteomes" id="UP000031671"/>
    </source>
</evidence>
<accession>A0A0B8PPM4</accession>
<sequence>MKVYDCCDLVRELYAQIGSGDQAYIPQAITCALKALNDIAADESLAKEVREKAAFAAANLLISDFED</sequence>
<reference evidence="3 4" key="2">
    <citation type="submission" date="2015-01" db="EMBL/GenBank/DDBJ databases">
        <title>Vibrio sp. C5 JCM 19232 whole genome shotgun sequence.</title>
        <authorList>
            <person name="Sawabe T."/>
            <person name="Meirelles P."/>
            <person name="Feng G."/>
            <person name="Sayaka M."/>
            <person name="Hattori M."/>
            <person name="Ohkuma M."/>
        </authorList>
    </citation>
    <scope>NUCLEOTIDE SEQUENCE [LARGE SCALE GENOMIC DNA]</scope>
    <source>
        <strain evidence="3 4">JCM19232</strain>
    </source>
</reference>
<dbReference type="InterPro" id="IPR009624">
    <property type="entry name" value="UPF0253"/>
</dbReference>
<dbReference type="Pfam" id="PF06786">
    <property type="entry name" value="UPF0253"/>
    <property type="match status" value="1"/>
</dbReference>
<evidence type="ECO:0000256" key="1">
    <source>
        <dbReference type="HAMAP-Rule" id="MF_01064"/>
    </source>
</evidence>
<dbReference type="HAMAP" id="MF_01064">
    <property type="entry name" value="UPF0253"/>
    <property type="match status" value="1"/>
</dbReference>
<evidence type="ECO:0000313" key="2">
    <source>
        <dbReference type="EMBL" id="GAM54579.1"/>
    </source>
</evidence>
<comment type="similarity">
    <text evidence="1">Belongs to the UPF0253 family.</text>
</comment>
<proteinExistence type="inferred from homology"/>
<accession>A0A0B8NV03</accession>
<gene>
    <name evidence="2" type="ORF">JCM19231_5543</name>
    <name evidence="3" type="ORF">JCM19232_112</name>
</gene>
<comment type="caution">
    <text evidence="3">The sequence shown here is derived from an EMBL/GenBank/DDBJ whole genome shotgun (WGS) entry which is preliminary data.</text>
</comment>
<keyword evidence="5" id="KW-1185">Reference proteome</keyword>
<evidence type="ECO:0000313" key="3">
    <source>
        <dbReference type="EMBL" id="GAM65068.1"/>
    </source>
</evidence>
<reference evidence="4 5" key="3">
    <citation type="submission" date="2015-01" db="EMBL/GenBank/DDBJ databases">
        <authorList>
            <consortium name="NBRP consortium"/>
            <person name="Sawabe T."/>
            <person name="Meirelles P."/>
            <person name="Feng G."/>
            <person name="Sayaka M."/>
            <person name="Hattori M."/>
            <person name="Ohkuma M."/>
        </authorList>
    </citation>
    <scope>NUCLEOTIDE SEQUENCE [LARGE SCALE GENOMIC DNA]</scope>
    <source>
        <strain evidence="5">JCM 19231</strain>
        <strain evidence="2">JCM19231</strain>
        <strain evidence="3 4">JCM19232</strain>
    </source>
</reference>
<dbReference type="AlphaFoldDB" id="A0A0B8PPM4"/>
<reference evidence="2 5" key="1">
    <citation type="submission" date="2015-01" db="EMBL/GenBank/DDBJ databases">
        <title>Vibrio sp. C1 JCM 19231 whole genome shotgun sequence.</title>
        <authorList>
            <person name="Sawabe T."/>
            <person name="Meirelles P."/>
            <person name="Feng G."/>
            <person name="Sayaka M."/>
            <person name="Hattori M."/>
            <person name="Ohkuma M."/>
        </authorList>
    </citation>
    <scope>NUCLEOTIDE SEQUENCE [LARGE SCALE GENOMIC DNA]</scope>
    <source>
        <strain evidence="5">JCM 19231</strain>
        <strain evidence="2">JCM19231</strain>
    </source>
</reference>
<organism evidence="3 4">
    <name type="scientific">Vibrio ishigakensis</name>
    <dbReference type="NCBI Taxonomy" id="1481914"/>
    <lineage>
        <taxon>Bacteria</taxon>
        <taxon>Pseudomonadati</taxon>
        <taxon>Pseudomonadota</taxon>
        <taxon>Gammaproteobacteria</taxon>
        <taxon>Vibrionales</taxon>
        <taxon>Vibrionaceae</taxon>
        <taxon>Vibrio</taxon>
    </lineage>
</organism>
<name>A0A0B8PPM4_9VIBR</name>